<comment type="pathway">
    <text evidence="10">Cell wall biogenesis; peptidoglycan biosynthesis.</text>
</comment>
<feature type="binding site" evidence="12">
    <location>
        <position position="290"/>
    </location>
    <ligand>
        <name>Mg(2+)</name>
        <dbReference type="ChEBI" id="CHEBI:18420"/>
        <label>1</label>
    </ligand>
</feature>
<feature type="domain" description="ATP-grasp" evidence="14">
    <location>
        <begin position="140"/>
        <end position="336"/>
    </location>
</feature>
<dbReference type="InterPro" id="IPR013815">
    <property type="entry name" value="ATP_grasp_subdomain_1"/>
</dbReference>
<dbReference type="PANTHER" id="PTHR23132">
    <property type="entry name" value="D-ALANINE--D-ALANINE LIGASE"/>
    <property type="match status" value="1"/>
</dbReference>
<comment type="caution">
    <text evidence="15">The sequence shown here is derived from an EMBL/GenBank/DDBJ whole genome shotgun (WGS) entry which is preliminary data.</text>
</comment>
<dbReference type="GO" id="GO:0046872">
    <property type="term" value="F:metal ion binding"/>
    <property type="evidence" value="ECO:0007669"/>
    <property type="project" value="UniProtKB-KW"/>
</dbReference>
<evidence type="ECO:0000256" key="3">
    <source>
        <dbReference type="ARBA" id="ARBA00022490"/>
    </source>
</evidence>
<keyword evidence="8 10" id="KW-0573">Peptidoglycan synthesis</keyword>
<accession>A0A9D2JSK6</accession>
<keyword evidence="6 13" id="KW-0067">ATP-binding</keyword>
<dbReference type="Proteomes" id="UP000824056">
    <property type="component" value="Unassembled WGS sequence"/>
</dbReference>
<dbReference type="Gene3D" id="3.30.470.20">
    <property type="entry name" value="ATP-grasp fold, B domain"/>
    <property type="match status" value="1"/>
</dbReference>
<evidence type="ECO:0000256" key="4">
    <source>
        <dbReference type="ARBA" id="ARBA00022598"/>
    </source>
</evidence>
<comment type="function">
    <text evidence="10">Cell wall formation.</text>
</comment>
<evidence type="ECO:0000256" key="5">
    <source>
        <dbReference type="ARBA" id="ARBA00022741"/>
    </source>
</evidence>
<dbReference type="SUPFAM" id="SSF56059">
    <property type="entry name" value="Glutathione synthetase ATP-binding domain-like"/>
    <property type="match status" value="1"/>
</dbReference>
<keyword evidence="4 10" id="KW-0436">Ligase</keyword>
<reference evidence="15" key="1">
    <citation type="journal article" date="2021" name="PeerJ">
        <title>Extensive microbial diversity within the chicken gut microbiome revealed by metagenomics and culture.</title>
        <authorList>
            <person name="Gilroy R."/>
            <person name="Ravi A."/>
            <person name="Getino M."/>
            <person name="Pursley I."/>
            <person name="Horton D.L."/>
            <person name="Alikhan N.F."/>
            <person name="Baker D."/>
            <person name="Gharbi K."/>
            <person name="Hall N."/>
            <person name="Watson M."/>
            <person name="Adriaenssens E.M."/>
            <person name="Foster-Nyarko E."/>
            <person name="Jarju S."/>
            <person name="Secka A."/>
            <person name="Antonio M."/>
            <person name="Oren A."/>
            <person name="Chaudhuri R.R."/>
            <person name="La Ragione R."/>
            <person name="Hildebrand F."/>
            <person name="Pallen M.J."/>
        </authorList>
    </citation>
    <scope>NUCLEOTIDE SEQUENCE</scope>
    <source>
        <strain evidence="15">1068</strain>
    </source>
</reference>
<dbReference type="EMBL" id="DXBG01000208">
    <property type="protein sequence ID" value="HIZ66050.1"/>
    <property type="molecule type" value="Genomic_DNA"/>
</dbReference>
<keyword evidence="12" id="KW-0479">Metal-binding</keyword>
<feature type="active site" evidence="11">
    <location>
        <position position="314"/>
    </location>
</feature>
<keyword evidence="12" id="KW-0460">Magnesium</keyword>
<dbReference type="Pfam" id="PF07478">
    <property type="entry name" value="Dala_Dala_lig_C"/>
    <property type="match status" value="1"/>
</dbReference>
<dbReference type="InterPro" id="IPR011127">
    <property type="entry name" value="Dala_Dala_lig_N"/>
</dbReference>
<comment type="similarity">
    <text evidence="2 10">Belongs to the D-alanine--D-alanine ligase family.</text>
</comment>
<feature type="binding site" evidence="12">
    <location>
        <position position="303"/>
    </location>
    <ligand>
        <name>Mg(2+)</name>
        <dbReference type="ChEBI" id="CHEBI:18420"/>
        <label>1</label>
    </ligand>
</feature>
<proteinExistence type="inferred from homology"/>
<comment type="subcellular location">
    <subcellularLocation>
        <location evidence="1 10">Cytoplasm</location>
    </subcellularLocation>
</comment>
<feature type="binding site" evidence="12">
    <location>
        <position position="303"/>
    </location>
    <ligand>
        <name>Mg(2+)</name>
        <dbReference type="ChEBI" id="CHEBI:18420"/>
        <label>2</label>
    </ligand>
</feature>
<evidence type="ECO:0000313" key="16">
    <source>
        <dbReference type="Proteomes" id="UP000824056"/>
    </source>
</evidence>
<dbReference type="PROSITE" id="PS00844">
    <property type="entry name" value="DALA_DALA_LIGASE_2"/>
    <property type="match status" value="1"/>
</dbReference>
<dbReference type="HAMAP" id="MF_00047">
    <property type="entry name" value="Dala_Dala_lig"/>
    <property type="match status" value="1"/>
</dbReference>
<evidence type="ECO:0000256" key="12">
    <source>
        <dbReference type="PIRSR" id="PIRSR039102-3"/>
    </source>
</evidence>
<dbReference type="InterPro" id="IPR011761">
    <property type="entry name" value="ATP-grasp"/>
</dbReference>
<feature type="active site" evidence="11">
    <location>
        <position position="183"/>
    </location>
</feature>
<evidence type="ECO:0000256" key="7">
    <source>
        <dbReference type="ARBA" id="ARBA00022960"/>
    </source>
</evidence>
<name>A0A9D2JSK6_9FIRM</name>
<comment type="cofactor">
    <cofactor evidence="12">
        <name>Mg(2+)</name>
        <dbReference type="ChEBI" id="CHEBI:18420"/>
    </cofactor>
    <cofactor evidence="12">
        <name>Mn(2+)</name>
        <dbReference type="ChEBI" id="CHEBI:29035"/>
    </cofactor>
    <text evidence="12">Binds 2 magnesium or manganese ions per subunit.</text>
</comment>
<dbReference type="InterPro" id="IPR000291">
    <property type="entry name" value="D-Ala_lig_Van_CS"/>
</dbReference>
<dbReference type="InterPro" id="IPR016185">
    <property type="entry name" value="PreATP-grasp_dom_sf"/>
</dbReference>
<keyword evidence="12" id="KW-0464">Manganese</keyword>
<protein>
    <recommendedName>
        <fullName evidence="10">D-alanine--D-alanine ligase</fullName>
        <ecNumber evidence="10">6.3.2.4</ecNumber>
    </recommendedName>
    <alternativeName>
        <fullName evidence="10">D-Ala-D-Ala ligase</fullName>
    </alternativeName>
    <alternativeName>
        <fullName evidence="10">D-alanylalanine synthetase</fullName>
    </alternativeName>
</protein>
<evidence type="ECO:0000256" key="6">
    <source>
        <dbReference type="ARBA" id="ARBA00022840"/>
    </source>
</evidence>
<evidence type="ECO:0000256" key="2">
    <source>
        <dbReference type="ARBA" id="ARBA00010871"/>
    </source>
</evidence>
<dbReference type="PANTHER" id="PTHR23132:SF23">
    <property type="entry name" value="D-ALANINE--D-ALANINE LIGASE B"/>
    <property type="match status" value="1"/>
</dbReference>
<evidence type="ECO:0000256" key="11">
    <source>
        <dbReference type="PIRSR" id="PIRSR039102-1"/>
    </source>
</evidence>
<evidence type="ECO:0000256" key="1">
    <source>
        <dbReference type="ARBA" id="ARBA00004496"/>
    </source>
</evidence>
<dbReference type="GO" id="GO:0008716">
    <property type="term" value="F:D-alanine-D-alanine ligase activity"/>
    <property type="evidence" value="ECO:0007669"/>
    <property type="project" value="UniProtKB-UniRule"/>
</dbReference>
<dbReference type="GO" id="GO:0009252">
    <property type="term" value="P:peptidoglycan biosynthetic process"/>
    <property type="evidence" value="ECO:0007669"/>
    <property type="project" value="UniProtKB-UniRule"/>
</dbReference>
<dbReference type="Gene3D" id="3.30.1490.20">
    <property type="entry name" value="ATP-grasp fold, A domain"/>
    <property type="match status" value="1"/>
</dbReference>
<dbReference type="Gene3D" id="3.40.50.20">
    <property type="match status" value="1"/>
</dbReference>
<gene>
    <name evidence="10" type="primary">ddl</name>
    <name evidence="15" type="ORF">H9809_09170</name>
</gene>
<reference evidence="15" key="2">
    <citation type="submission" date="2021-04" db="EMBL/GenBank/DDBJ databases">
        <authorList>
            <person name="Gilroy R."/>
        </authorList>
    </citation>
    <scope>NUCLEOTIDE SEQUENCE</scope>
    <source>
        <strain evidence="15">1068</strain>
    </source>
</reference>
<keyword evidence="7 10" id="KW-0133">Cell shape</keyword>
<evidence type="ECO:0000256" key="8">
    <source>
        <dbReference type="ARBA" id="ARBA00022984"/>
    </source>
</evidence>
<comment type="catalytic activity">
    <reaction evidence="10">
        <text>2 D-alanine + ATP = D-alanyl-D-alanine + ADP + phosphate + H(+)</text>
        <dbReference type="Rhea" id="RHEA:11224"/>
        <dbReference type="ChEBI" id="CHEBI:15378"/>
        <dbReference type="ChEBI" id="CHEBI:30616"/>
        <dbReference type="ChEBI" id="CHEBI:43474"/>
        <dbReference type="ChEBI" id="CHEBI:57416"/>
        <dbReference type="ChEBI" id="CHEBI:57822"/>
        <dbReference type="ChEBI" id="CHEBI:456216"/>
        <dbReference type="EC" id="6.3.2.4"/>
    </reaction>
</comment>
<evidence type="ECO:0000256" key="10">
    <source>
        <dbReference type="HAMAP-Rule" id="MF_00047"/>
    </source>
</evidence>
<dbReference type="GO" id="GO:0005524">
    <property type="term" value="F:ATP binding"/>
    <property type="evidence" value="ECO:0007669"/>
    <property type="project" value="UniProtKB-UniRule"/>
</dbReference>
<dbReference type="GO" id="GO:0008360">
    <property type="term" value="P:regulation of cell shape"/>
    <property type="evidence" value="ECO:0007669"/>
    <property type="project" value="UniProtKB-KW"/>
</dbReference>
<evidence type="ECO:0000259" key="14">
    <source>
        <dbReference type="PROSITE" id="PS50975"/>
    </source>
</evidence>
<keyword evidence="3 10" id="KW-0963">Cytoplasm</keyword>
<dbReference type="InterPro" id="IPR005905">
    <property type="entry name" value="D_ala_D_ala"/>
</dbReference>
<feature type="binding site" evidence="12">
    <location>
        <position position="305"/>
    </location>
    <ligand>
        <name>Mg(2+)</name>
        <dbReference type="ChEBI" id="CHEBI:18420"/>
        <label>2</label>
    </ligand>
</feature>
<dbReference type="PIRSF" id="PIRSF039102">
    <property type="entry name" value="Ddl/VanB"/>
    <property type="match status" value="1"/>
</dbReference>
<sequence length="343" mass="37650">MNIVVLAGGNSTEREVSIVSGQGVCGALRERNHRAILLDVYFGKESMDKELFPADYDIEQEVAWMQAQSSRLEATMAERREFFGPNVLEICRQADIVFLTLHGANGEDGKVQAVLDLMGIRYTGSGHLSSGMAMDKGITKVIFETAKIPTPKGVTIDKSSGASNLEAYGMEYPVVVKPCCGGSSVGVCIAHNQSEFAMALAEAFSYEDQIVIEQFIAGREFSVAVVDGKAYPVIEIAPIEGFYDYKNKYQEGSCVETCPAKIPLALSQEMQKYAEMAYEALHLEAYARMDFIMDEQGNLYCLEANTLPGMTPTSLIPQEAKAIGMSYPQLCEKLIEVSLNKYQ</sequence>
<dbReference type="SMART" id="SM01209">
    <property type="entry name" value="GARS_A"/>
    <property type="match status" value="1"/>
</dbReference>
<dbReference type="AlphaFoldDB" id="A0A9D2JSK6"/>
<dbReference type="GO" id="GO:0071555">
    <property type="term" value="P:cell wall organization"/>
    <property type="evidence" value="ECO:0007669"/>
    <property type="project" value="UniProtKB-KW"/>
</dbReference>
<dbReference type="NCBIfam" id="NF002528">
    <property type="entry name" value="PRK01966.1-4"/>
    <property type="match status" value="1"/>
</dbReference>
<dbReference type="GO" id="GO:0005737">
    <property type="term" value="C:cytoplasm"/>
    <property type="evidence" value="ECO:0007669"/>
    <property type="project" value="UniProtKB-SubCell"/>
</dbReference>
<dbReference type="EC" id="6.3.2.4" evidence="10"/>
<dbReference type="NCBIfam" id="NF002378">
    <property type="entry name" value="PRK01372.1"/>
    <property type="match status" value="1"/>
</dbReference>
<dbReference type="PROSITE" id="PS00843">
    <property type="entry name" value="DALA_DALA_LIGASE_1"/>
    <property type="match status" value="1"/>
</dbReference>
<organism evidence="15 16">
    <name type="scientific">Candidatus Blautia pullicola</name>
    <dbReference type="NCBI Taxonomy" id="2838498"/>
    <lineage>
        <taxon>Bacteria</taxon>
        <taxon>Bacillati</taxon>
        <taxon>Bacillota</taxon>
        <taxon>Clostridia</taxon>
        <taxon>Lachnospirales</taxon>
        <taxon>Lachnospiraceae</taxon>
        <taxon>Blautia</taxon>
    </lineage>
</organism>
<dbReference type="PROSITE" id="PS50975">
    <property type="entry name" value="ATP_GRASP"/>
    <property type="match status" value="1"/>
</dbReference>
<keyword evidence="5 13" id="KW-0547">Nucleotide-binding</keyword>
<keyword evidence="9 10" id="KW-0961">Cell wall biogenesis/degradation</keyword>
<dbReference type="SUPFAM" id="SSF52440">
    <property type="entry name" value="PreATP-grasp domain"/>
    <property type="match status" value="1"/>
</dbReference>
<evidence type="ECO:0000313" key="15">
    <source>
        <dbReference type="EMBL" id="HIZ66050.1"/>
    </source>
</evidence>
<feature type="active site" evidence="11">
    <location>
        <position position="13"/>
    </location>
</feature>
<dbReference type="NCBIfam" id="TIGR01205">
    <property type="entry name" value="D_ala_D_alaTIGR"/>
    <property type="match status" value="1"/>
</dbReference>
<dbReference type="InterPro" id="IPR011095">
    <property type="entry name" value="Dala_Dala_lig_C"/>
</dbReference>
<evidence type="ECO:0000256" key="13">
    <source>
        <dbReference type="PROSITE-ProRule" id="PRU00409"/>
    </source>
</evidence>
<dbReference type="Pfam" id="PF01820">
    <property type="entry name" value="Dala_Dala_lig_N"/>
    <property type="match status" value="1"/>
</dbReference>
<evidence type="ECO:0000256" key="9">
    <source>
        <dbReference type="ARBA" id="ARBA00023316"/>
    </source>
</evidence>